<evidence type="ECO:0000259" key="1">
    <source>
        <dbReference type="Pfam" id="PF12937"/>
    </source>
</evidence>
<dbReference type="AlphaFoldDB" id="A8N3M1"/>
<accession>A8N3M1</accession>
<dbReference type="InterPro" id="IPR001810">
    <property type="entry name" value="F-box_dom"/>
</dbReference>
<proteinExistence type="predicted"/>
<dbReference type="KEGG" id="cci:CC1G_00640"/>
<comment type="caution">
    <text evidence="2">The sequence shown here is derived from an EMBL/GenBank/DDBJ whole genome shotgun (WGS) entry which is preliminary data.</text>
</comment>
<dbReference type="InParanoid" id="A8N3M1"/>
<feature type="domain" description="F-box" evidence="1">
    <location>
        <begin position="23"/>
        <end position="59"/>
    </location>
</feature>
<dbReference type="Gene3D" id="3.80.10.10">
    <property type="entry name" value="Ribonuclease Inhibitor"/>
    <property type="match status" value="1"/>
</dbReference>
<dbReference type="EMBL" id="AACS02000001">
    <property type="protein sequence ID" value="EAU92421.2"/>
    <property type="molecule type" value="Genomic_DNA"/>
</dbReference>
<dbReference type="VEuPathDB" id="FungiDB:CC1G_00640"/>
<name>A8N3M1_COPC7</name>
<dbReference type="InterPro" id="IPR032675">
    <property type="entry name" value="LRR_dom_sf"/>
</dbReference>
<dbReference type="OMA" id="PRALCIW"/>
<dbReference type="RefSeq" id="XP_001829461.2">
    <property type="nucleotide sequence ID" value="XM_001829409.2"/>
</dbReference>
<dbReference type="InterPro" id="IPR036047">
    <property type="entry name" value="F-box-like_dom_sf"/>
</dbReference>
<dbReference type="SUPFAM" id="SSF81383">
    <property type="entry name" value="F-box domain"/>
    <property type="match status" value="1"/>
</dbReference>
<sequence length="554" mass="62013">MAYEQDADNIELVELFSFDSALLVLPNELLHKILSHPDLPADDVFQLAFTCRRMKQVCLPVYLDRAGIKTPEKECNIVIPQYSQSKSYLSEDPPRHSHVLQALRLTPSITNVDALSCSFPYTPSMLEQIRHLDNLEQFIRQLKTVSTVALVFDPEDCLCAKYTGTTSDETLRLWTNGIGNLLNAIVERKCISLSVKGLRYMCSSYGFKLSSDRMVTSAIAALGRAVKRPLVAKGRNSVLSGNKWKFQRRAPGTQNHLVELSSAARAATALKHLAVSCTTLLLPPILQWTYEVLSTSPIERITFSNFKFNKFAWPIVEALFSEAAPNLPHLEFRDAGTFTLDTFHSFVGAFSNLESLSFEPWTQSSTPGTRQPTPLPRFQKLTTLRAPATWLIETGAVFTHSIPSLKNLTVVWNRQPGEAGDHDFPVVRRVLSSLSNKFPGITLEISNKLLAPTSVNNDFTNLASDTRCVHQILVVLNTDTEKMASRQVAHAMRFYLRNFEELRQLRVKVKPQYTSDGLPIEAPCVQTVQATKHAKLELFEYNSAKQRIGGVDSA</sequence>
<gene>
    <name evidence="2" type="ORF">CC1G_00640</name>
</gene>
<dbReference type="GeneID" id="6005890"/>
<organism evidence="2 3">
    <name type="scientific">Coprinopsis cinerea (strain Okayama-7 / 130 / ATCC MYA-4618 / FGSC 9003)</name>
    <name type="common">Inky cap fungus</name>
    <name type="synonym">Hormographiella aspergillata</name>
    <dbReference type="NCBI Taxonomy" id="240176"/>
    <lineage>
        <taxon>Eukaryota</taxon>
        <taxon>Fungi</taxon>
        <taxon>Dikarya</taxon>
        <taxon>Basidiomycota</taxon>
        <taxon>Agaricomycotina</taxon>
        <taxon>Agaricomycetes</taxon>
        <taxon>Agaricomycetidae</taxon>
        <taxon>Agaricales</taxon>
        <taxon>Agaricineae</taxon>
        <taxon>Psathyrellaceae</taxon>
        <taxon>Coprinopsis</taxon>
    </lineage>
</organism>
<keyword evidence="3" id="KW-1185">Reference proteome</keyword>
<dbReference type="Proteomes" id="UP000001861">
    <property type="component" value="Unassembled WGS sequence"/>
</dbReference>
<dbReference type="OrthoDB" id="3037258at2759"/>
<dbReference type="HOGENOM" id="CLU_491766_0_0_1"/>
<protein>
    <recommendedName>
        <fullName evidence="1">F-box domain-containing protein</fullName>
    </recommendedName>
</protein>
<evidence type="ECO:0000313" key="2">
    <source>
        <dbReference type="EMBL" id="EAU92421.2"/>
    </source>
</evidence>
<evidence type="ECO:0000313" key="3">
    <source>
        <dbReference type="Proteomes" id="UP000001861"/>
    </source>
</evidence>
<dbReference type="Pfam" id="PF12937">
    <property type="entry name" value="F-box-like"/>
    <property type="match status" value="1"/>
</dbReference>
<reference evidence="2 3" key="1">
    <citation type="journal article" date="2010" name="Proc. Natl. Acad. Sci. U.S.A.">
        <title>Insights into evolution of multicellular fungi from the assembled chromosomes of the mushroom Coprinopsis cinerea (Coprinus cinereus).</title>
        <authorList>
            <person name="Stajich J.E."/>
            <person name="Wilke S.K."/>
            <person name="Ahren D."/>
            <person name="Au C.H."/>
            <person name="Birren B.W."/>
            <person name="Borodovsky M."/>
            <person name="Burns C."/>
            <person name="Canback B."/>
            <person name="Casselton L.A."/>
            <person name="Cheng C.K."/>
            <person name="Deng J."/>
            <person name="Dietrich F.S."/>
            <person name="Fargo D.C."/>
            <person name="Farman M.L."/>
            <person name="Gathman A.C."/>
            <person name="Goldberg J."/>
            <person name="Guigo R."/>
            <person name="Hoegger P.J."/>
            <person name="Hooker J.B."/>
            <person name="Huggins A."/>
            <person name="James T.Y."/>
            <person name="Kamada T."/>
            <person name="Kilaru S."/>
            <person name="Kodira C."/>
            <person name="Kues U."/>
            <person name="Kupfer D."/>
            <person name="Kwan H.S."/>
            <person name="Lomsadze A."/>
            <person name="Li W."/>
            <person name="Lilly W.W."/>
            <person name="Ma L.J."/>
            <person name="Mackey A.J."/>
            <person name="Manning G."/>
            <person name="Martin F."/>
            <person name="Muraguchi H."/>
            <person name="Natvig D.O."/>
            <person name="Palmerini H."/>
            <person name="Ramesh M.A."/>
            <person name="Rehmeyer C.J."/>
            <person name="Roe B.A."/>
            <person name="Shenoy N."/>
            <person name="Stanke M."/>
            <person name="Ter-Hovhannisyan V."/>
            <person name="Tunlid A."/>
            <person name="Velagapudi R."/>
            <person name="Vision T.J."/>
            <person name="Zeng Q."/>
            <person name="Zolan M.E."/>
            <person name="Pukkila P.J."/>
        </authorList>
    </citation>
    <scope>NUCLEOTIDE SEQUENCE [LARGE SCALE GENOMIC DNA]</scope>
    <source>
        <strain evidence="3">Okayama-7 / 130 / ATCC MYA-4618 / FGSC 9003</strain>
    </source>
</reference>